<feature type="region of interest" description="Disordered" evidence="1">
    <location>
        <begin position="1"/>
        <end position="28"/>
    </location>
</feature>
<dbReference type="Proteomes" id="UP000765509">
    <property type="component" value="Unassembled WGS sequence"/>
</dbReference>
<organism evidence="2 3">
    <name type="scientific">Austropuccinia psidii MF-1</name>
    <dbReference type="NCBI Taxonomy" id="1389203"/>
    <lineage>
        <taxon>Eukaryota</taxon>
        <taxon>Fungi</taxon>
        <taxon>Dikarya</taxon>
        <taxon>Basidiomycota</taxon>
        <taxon>Pucciniomycotina</taxon>
        <taxon>Pucciniomycetes</taxon>
        <taxon>Pucciniales</taxon>
        <taxon>Sphaerophragmiaceae</taxon>
        <taxon>Austropuccinia</taxon>
    </lineage>
</organism>
<dbReference type="AlphaFoldDB" id="A0A9Q3L381"/>
<dbReference type="EMBL" id="AVOT02148090">
    <property type="protein sequence ID" value="MBW0592388.1"/>
    <property type="molecule type" value="Genomic_DNA"/>
</dbReference>
<reference evidence="2" key="1">
    <citation type="submission" date="2021-03" db="EMBL/GenBank/DDBJ databases">
        <title>Draft genome sequence of rust myrtle Austropuccinia psidii MF-1, a brazilian biotype.</title>
        <authorList>
            <person name="Quecine M.C."/>
            <person name="Pachon D.M.R."/>
            <person name="Bonatelli M.L."/>
            <person name="Correr F.H."/>
            <person name="Franceschini L.M."/>
            <person name="Leite T.F."/>
            <person name="Margarido G.R.A."/>
            <person name="Almeida C.A."/>
            <person name="Ferrarezi J.A."/>
            <person name="Labate C.A."/>
        </authorList>
    </citation>
    <scope>NUCLEOTIDE SEQUENCE</scope>
    <source>
        <strain evidence="2">MF-1</strain>
    </source>
</reference>
<evidence type="ECO:0000256" key="1">
    <source>
        <dbReference type="SAM" id="MobiDB-lite"/>
    </source>
</evidence>
<keyword evidence="3" id="KW-1185">Reference proteome</keyword>
<evidence type="ECO:0000313" key="2">
    <source>
        <dbReference type="EMBL" id="MBW0592388.1"/>
    </source>
</evidence>
<comment type="caution">
    <text evidence="2">The sequence shown here is derived from an EMBL/GenBank/DDBJ whole genome shotgun (WGS) entry which is preliminary data.</text>
</comment>
<gene>
    <name evidence="2" type="ORF">O181_132103</name>
</gene>
<proteinExistence type="predicted"/>
<feature type="compositionally biased region" description="Polar residues" evidence="1">
    <location>
        <begin position="76"/>
        <end position="87"/>
    </location>
</feature>
<accession>A0A9Q3L381</accession>
<name>A0A9Q3L381_9BASI</name>
<feature type="region of interest" description="Disordered" evidence="1">
    <location>
        <begin position="66"/>
        <end position="95"/>
    </location>
</feature>
<evidence type="ECO:0000313" key="3">
    <source>
        <dbReference type="Proteomes" id="UP000765509"/>
    </source>
</evidence>
<protein>
    <submittedName>
        <fullName evidence="2">Uncharacterized protein</fullName>
    </submittedName>
</protein>
<sequence>MGNPNSQTSSTWSIPNISITPILPNPTNTEMHVFEAPESTPQIESNANPQSKFPCEFHLDPGWNPVASQDPFGQSKHATLNIPSGSQVDMGDEKRVDVRQQKEPLKKFYLEWSVKRKSSLDTSSK</sequence>